<dbReference type="InterPro" id="IPR003591">
    <property type="entry name" value="Leu-rich_rpt_typical-subtyp"/>
</dbReference>
<evidence type="ECO:0000256" key="6">
    <source>
        <dbReference type="PROSITE-ProRule" id="PRU01398"/>
    </source>
</evidence>
<dbReference type="EC" id="2.3.2.27" evidence="2"/>
<comment type="similarity">
    <text evidence="6">Belongs to the LRR-containing bacterial E3 ligase family.</text>
</comment>
<comment type="PTM">
    <text evidence="6">Ubiquitinated in the presence of host E1 ubiquitin-activating enzyme, E2 ubiquitin-conjugating enzyme and ubiquitin.</text>
</comment>
<dbReference type="Pfam" id="PF20178">
    <property type="entry name" value="ToxA_N"/>
    <property type="match status" value="1"/>
</dbReference>
<dbReference type="Pfam" id="PF14496">
    <property type="entry name" value="NEL"/>
    <property type="match status" value="1"/>
</dbReference>
<dbReference type="InterPro" id="IPR001611">
    <property type="entry name" value="Leu-rich_rpt"/>
</dbReference>
<dbReference type="InterPro" id="IPR032675">
    <property type="entry name" value="LRR_dom_sf"/>
</dbReference>
<dbReference type="PROSITE" id="PS52053">
    <property type="entry name" value="NEL"/>
    <property type="match status" value="1"/>
</dbReference>
<feature type="active site" description="Glycyl thioester intermediate" evidence="6">
    <location>
        <position position="1399"/>
    </location>
</feature>
<dbReference type="PANTHER" id="PTHR48051">
    <property type="match status" value="1"/>
</dbReference>
<keyword evidence="3" id="KW-0433">Leucine-rich repeat</keyword>
<sequence>MEEKSVIEQIPTPAEAGIHFDTIKEKIPHWLYLATAQTRLSFRENLLALEAARHEVRQIMAQLQKIDAFCMPRLVQALERQVSANQNVQSARLVRLDTAYLSSIFEDRLFSFSRSQTLLEAALQNFDADEAVEGALAGQAIIQFPGSSASGDRSLNPEDFAWLCRTLDLGGLYQAHIDSAFNPPGPSANGVLSVKQHFIEYDKQALAVNADIAYMKGEISSTTYDLLKGLINGQAGLKLGGEPIHCSWMKMFDIELSGWVVIGAKLVEGWALPCIAYIPDDPHGPLKLYRHFVHLEHDLTLKLRDPSYQKFFARFVPEKHRLRFFRTLNARLPPLSRKWPPVPPVLQYLPLSEVPIDGDLFESFQQQRHSQIKAHARHLVVPTADVDARSRQARLDAYRDAGLSLLSLALSFLPVIGEIVLAAAVVKMVVEVYEGFASWQIGEKHEAISYLLGVAEDIAMMVIGSEVVKGGKILFRSRAPASVDALVPIEGPGGQRRLWRSDLAPYECDIRLPKDLQANEMGLYPFQGDLYLSREGKLYAVKYDSARLQWRIEHPLGEAFHAVPLRYNRAGVWQTIYERVAEWPVEQLFRRLGEPMIGLGAELNLQIRQLCSGHEHALRKSLADNQPAPALLLDTIKRFRIDQAISEFIGKAPGALSHTPEQGDLRLRLLTSLPEWPENRVVQVCNGSGEIIEEYGQRRSEQFSSLQIIESQLANGDLLKSTLNMLSESERRTLLGADLLENDARVQVLSQRLKSWAAQRRQWLFDQLYAASERTNDPRINRMLEAFPGLPTSVARELIGHANSAELDLLSERVPLRLSEEIGWYLKQLQLNRVCESWYLQAPQYALADRLALHTLKRLPGWPAKGLRIEVREQRFTSQASETVGDLDITTPRVILKVARQYNAFDHSGALLGRADNIFDAMVHILPEPDRIALGLNGTAQGAWLKERIVGQIIRDPHAAQETLGLSPFSRWFRPPIRLASWRIGYPMSDGSGVLGYSQRLIGRVRDLYPGFSSEEVGHFLTSLRLPESACLVKLERLREEYETLLAKLDKWVHRQTWRSVGGTSQVTPVSLDSKQRVADAILACWRKQSNRNALDGRYFYELDLLGMRVGDLPAISADFSHVGFLFMNDMAIASNEVSFLSCFRQLRWLSMGFNHLSSLPEQLAQMPELEQLHLPGNQIVLNDQASTVLASLTRLKLLNLSDNPLCLPPDVSPMSELESLLLRHAELDRWPVGLSGLRNLQCLDLRDNRIATIPEAVYSGLVSTNRATYLHDNPALSAEGMQRLQRYERETGITFGIDTQGRQRAHAQRGTPSDECDHWLDAVSADQKVLKQQQWQLLYRQQGCKDFFRLLADLTITAEYREARQGLSLRVWQVMDGASQYTQLREELFDLASHPQACSDGVELVFSDLEVRVMVNRASAMAASASVDTELNLLKLARGLWRLDEVDTLAQADVEARLKNSDSPRSDLSDLRLAYRVGLRERLRLPGQPGHMTVTGLAQVTEQDLTVASAKVLAREHSPAYARALADREFWVDYLKEHYPSRFNDIDEQHQTAVRALDALRMSSRSRHWHEFIDVELEAQMGDQLKAWREAMANEALAQTRKILARISEQTLDS</sequence>
<proteinExistence type="inferred from homology"/>
<dbReference type="InterPro" id="IPR050216">
    <property type="entry name" value="LRR_domain-containing"/>
</dbReference>
<dbReference type="GO" id="GO:0016567">
    <property type="term" value="P:protein ubiquitination"/>
    <property type="evidence" value="ECO:0007669"/>
    <property type="project" value="InterPro"/>
</dbReference>
<evidence type="ECO:0000256" key="2">
    <source>
        <dbReference type="ARBA" id="ARBA00012483"/>
    </source>
</evidence>
<keyword evidence="5" id="KW-0843">Virulence</keyword>
<evidence type="ECO:0000256" key="5">
    <source>
        <dbReference type="ARBA" id="ARBA00023026"/>
    </source>
</evidence>
<dbReference type="Gene3D" id="3.80.10.10">
    <property type="entry name" value="Ribonuclease Inhibitor"/>
    <property type="match status" value="1"/>
</dbReference>
<evidence type="ECO:0000256" key="3">
    <source>
        <dbReference type="ARBA" id="ARBA00022614"/>
    </source>
</evidence>
<organism evidence="8 9">
    <name type="scientific">Pseudomonas agarici</name>
    <dbReference type="NCBI Taxonomy" id="46677"/>
    <lineage>
        <taxon>Bacteria</taxon>
        <taxon>Pseudomonadati</taxon>
        <taxon>Pseudomonadota</taxon>
        <taxon>Gammaproteobacteria</taxon>
        <taxon>Pseudomonadales</taxon>
        <taxon>Pseudomonadaceae</taxon>
        <taxon>Pseudomonas</taxon>
    </lineage>
</organism>
<keyword evidence="6" id="KW-0808">Transferase</keyword>
<dbReference type="GO" id="GO:0005737">
    <property type="term" value="C:cytoplasm"/>
    <property type="evidence" value="ECO:0007669"/>
    <property type="project" value="TreeGrafter"/>
</dbReference>
<feature type="domain" description="NEL" evidence="7">
    <location>
        <begin position="1312"/>
        <end position="1615"/>
    </location>
</feature>
<keyword evidence="9" id="KW-1185">Reference proteome</keyword>
<evidence type="ECO:0000313" key="8">
    <source>
        <dbReference type="EMBL" id="AMB84889.1"/>
    </source>
</evidence>
<keyword evidence="6" id="KW-0833">Ubl conjugation pathway</keyword>
<dbReference type="PANTHER" id="PTHR48051:SF54">
    <property type="entry name" value="LEUCINE-RICH REPEAT-CONTAINING PROTEIN"/>
    <property type="match status" value="1"/>
</dbReference>
<dbReference type="STRING" id="46677.AWM79_06025"/>
<gene>
    <name evidence="8" type="ORF">AWM79_06025</name>
</gene>
<dbReference type="SMART" id="SM00369">
    <property type="entry name" value="LRR_TYP"/>
    <property type="match status" value="3"/>
</dbReference>
<dbReference type="Gene3D" id="1.20.58.360">
    <property type="entry name" value="Shigella T3SS effector IpaH defines"/>
    <property type="match status" value="1"/>
</dbReference>
<evidence type="ECO:0000259" key="7">
    <source>
        <dbReference type="PROSITE" id="PS52053"/>
    </source>
</evidence>
<dbReference type="InterPro" id="IPR046673">
    <property type="entry name" value="ToxA_N"/>
</dbReference>
<evidence type="ECO:0000313" key="9">
    <source>
        <dbReference type="Proteomes" id="UP000063229"/>
    </source>
</evidence>
<evidence type="ECO:0000256" key="1">
    <source>
        <dbReference type="ARBA" id="ARBA00000900"/>
    </source>
</evidence>
<dbReference type="GO" id="GO:0005576">
    <property type="term" value="C:extracellular region"/>
    <property type="evidence" value="ECO:0007669"/>
    <property type="project" value="UniProtKB-UniRule"/>
</dbReference>
<dbReference type="GO" id="GO:0061630">
    <property type="term" value="F:ubiquitin protein ligase activity"/>
    <property type="evidence" value="ECO:0007669"/>
    <property type="project" value="UniProtKB-EC"/>
</dbReference>
<dbReference type="EMBL" id="CP014135">
    <property type="protein sequence ID" value="AMB84889.1"/>
    <property type="molecule type" value="Genomic_DNA"/>
</dbReference>
<accession>A0A0X1SZB4</accession>
<keyword evidence="4" id="KW-0677">Repeat</keyword>
<keyword evidence="6" id="KW-1035">Host cytoplasm</keyword>
<name>A0A0X1SZB4_PSEAA</name>
<dbReference type="KEGG" id="pagb:AWM79_06025"/>
<keyword evidence="6" id="KW-0832">Ubl conjugation</keyword>
<evidence type="ECO:0000256" key="4">
    <source>
        <dbReference type="ARBA" id="ARBA00022737"/>
    </source>
</evidence>
<dbReference type="InterPro" id="IPR029487">
    <property type="entry name" value="NEL_dom"/>
</dbReference>
<keyword evidence="6" id="KW-0964">Secreted</keyword>
<dbReference type="RefSeq" id="WP_060782405.1">
    <property type="nucleotide sequence ID" value="NZ_CP014135.1"/>
</dbReference>
<comment type="catalytic activity">
    <reaction evidence="1">
        <text>S-ubiquitinyl-[E2 ubiquitin-conjugating enzyme]-L-cysteine + [acceptor protein]-L-lysine = [E2 ubiquitin-conjugating enzyme]-L-cysteine + N(6)-ubiquitinyl-[acceptor protein]-L-lysine.</text>
        <dbReference type="EC" id="2.3.2.27"/>
    </reaction>
</comment>
<dbReference type="SUPFAM" id="SSF52058">
    <property type="entry name" value="L domain-like"/>
    <property type="match status" value="1"/>
</dbReference>
<reference evidence="9" key="1">
    <citation type="submission" date="2016-01" db="EMBL/GenBank/DDBJ databases">
        <authorList>
            <person name="Storey N.H."/>
            <person name="Neuman B.W."/>
        </authorList>
    </citation>
    <scope>NUCLEOTIDE SEQUENCE [LARGE SCALE GENOMIC DNA]</scope>
    <source>
        <strain evidence="9">NCPPB 2472</strain>
    </source>
</reference>
<dbReference type="PROSITE" id="PS51450">
    <property type="entry name" value="LRR"/>
    <property type="match status" value="1"/>
</dbReference>
<protein>
    <recommendedName>
        <fullName evidence="2">RING-type E3 ubiquitin transferase</fullName>
        <ecNumber evidence="2">2.3.2.27</ecNumber>
    </recommendedName>
</protein>
<dbReference type="Proteomes" id="UP000063229">
    <property type="component" value="Chromosome"/>
</dbReference>